<dbReference type="SUPFAM" id="SSF52518">
    <property type="entry name" value="Thiamin diphosphate-binding fold (THDP-binding)"/>
    <property type="match status" value="2"/>
</dbReference>
<keyword evidence="3" id="KW-1185">Reference proteome</keyword>
<gene>
    <name evidence="2" type="ORF">SOO65_13780</name>
</gene>
<evidence type="ECO:0000313" key="3">
    <source>
        <dbReference type="Proteomes" id="UP001324634"/>
    </source>
</evidence>
<dbReference type="EMBL" id="CP139487">
    <property type="protein sequence ID" value="WPU63759.1"/>
    <property type="molecule type" value="Genomic_DNA"/>
</dbReference>
<accession>A0AAX4HL96</accession>
<protein>
    <submittedName>
        <fullName evidence="2">Thiamine pyrophosphate-binding protein</fullName>
    </submittedName>
</protein>
<dbReference type="InterPro" id="IPR012001">
    <property type="entry name" value="Thiamin_PyroP_enz_TPP-bd_dom"/>
</dbReference>
<feature type="domain" description="Thiamine pyrophosphate enzyme N-terminal TPP-binding" evidence="1">
    <location>
        <begin position="3"/>
        <end position="103"/>
    </location>
</feature>
<dbReference type="KEGG" id="psti:SOO65_13780"/>
<sequence length="466" mass="52680">MKMNLEKIFFCTGARNHDLLKIFDSSKVKFEYDERMASFKALGLTKVAKNPVGICTTSGTAVSQCVSAMLEAFYSENPLVLISGDRPKKLHGTGSPQTIDHEALTRSCRRSYVEIDVSELATFSLEGLEFPVHINVLVDDTAPHAMDLVNHESISGFSAFLENVKKPLFVFSHENKSMRPLIEKFSKLGLLFYAETLSGGRDLSNLKTEKKLLELFEAGFFDGVVRIGHTPLTKIWRLLEKKPLPVFHFDSRKLPGLSFGEVLPMDSEALLKNTEFWDALDKLSPFPIGDETVWTLEKLIEKYPESEVATFKKLQGLFQPNDQVYLGNSLVIRFFELTQTSPLQIYGNRGVNGIDGQLASAIGLAMGTTKPVYCILGDVTTFYDLSSLREMPENLHLIIMNNKGGRIFDMLKLDKRIVLEHDNDFENISRGLHLSYSRDMKDFGKVKVLELSPSRDQSENFLREWR</sequence>
<evidence type="ECO:0000313" key="2">
    <source>
        <dbReference type="EMBL" id="WPU63759.1"/>
    </source>
</evidence>
<dbReference type="AlphaFoldDB" id="A0AAX4HL96"/>
<dbReference type="RefSeq" id="WP_321391090.1">
    <property type="nucleotide sequence ID" value="NZ_CP139487.1"/>
</dbReference>
<dbReference type="PANTHER" id="PTHR42916">
    <property type="entry name" value="2-SUCCINYL-5-ENOLPYRUVYL-6-HYDROXY-3-CYCLOHEXENE-1-CARBOXYLATE SYNTHASE"/>
    <property type="match status" value="1"/>
</dbReference>
<dbReference type="PANTHER" id="PTHR42916:SF1">
    <property type="entry name" value="PROTEIN PHYLLO, CHLOROPLASTIC"/>
    <property type="match status" value="1"/>
</dbReference>
<dbReference type="InterPro" id="IPR029061">
    <property type="entry name" value="THDP-binding"/>
</dbReference>
<dbReference type="Proteomes" id="UP001324634">
    <property type="component" value="Chromosome"/>
</dbReference>
<organism evidence="2 3">
    <name type="scientific">Peredibacter starrii</name>
    <dbReference type="NCBI Taxonomy" id="28202"/>
    <lineage>
        <taxon>Bacteria</taxon>
        <taxon>Pseudomonadati</taxon>
        <taxon>Bdellovibrionota</taxon>
        <taxon>Bacteriovoracia</taxon>
        <taxon>Bacteriovoracales</taxon>
        <taxon>Bacteriovoracaceae</taxon>
        <taxon>Peredibacter</taxon>
    </lineage>
</organism>
<dbReference type="Gene3D" id="3.40.50.970">
    <property type="match status" value="2"/>
</dbReference>
<proteinExistence type="predicted"/>
<evidence type="ECO:0000259" key="1">
    <source>
        <dbReference type="Pfam" id="PF02776"/>
    </source>
</evidence>
<dbReference type="Pfam" id="PF02776">
    <property type="entry name" value="TPP_enzyme_N"/>
    <property type="match status" value="1"/>
</dbReference>
<name>A0AAX4HL96_9BACT</name>
<dbReference type="GO" id="GO:0030976">
    <property type="term" value="F:thiamine pyrophosphate binding"/>
    <property type="evidence" value="ECO:0007669"/>
    <property type="project" value="InterPro"/>
</dbReference>
<reference evidence="2 3" key="1">
    <citation type="submission" date="2023-11" db="EMBL/GenBank/DDBJ databases">
        <title>Peredibacter starrii A3.12.</title>
        <authorList>
            <person name="Mitchell R.J."/>
        </authorList>
    </citation>
    <scope>NUCLEOTIDE SEQUENCE [LARGE SCALE GENOMIC DNA]</scope>
    <source>
        <strain evidence="2 3">A3.12</strain>
    </source>
</reference>